<dbReference type="Pfam" id="PF00486">
    <property type="entry name" value="Trans_reg_C"/>
    <property type="match status" value="1"/>
</dbReference>
<keyword evidence="2" id="KW-0902">Two-component regulatory system</keyword>
<dbReference type="Proteomes" id="UP000194218">
    <property type="component" value="Chromosome"/>
</dbReference>
<keyword evidence="9" id="KW-1185">Reference proteome</keyword>
<sequence length="263" mass="28800">MADGLRFELLGPLRASGPRGEVPLGAPRQRAVFAVLLLQEGRPLSYAALVDALWGEEPPAHVRNLVQKYVSGLRRAFAAAGGGPGVPQLRWTGSGYLLTGAEAADVRERLALLGRARVARDAGDLRTAVRLAGEAEALWRGEFAEGLAGPFLAAERLRWAEKRLMLLEARLEGELRLGRYHECVHELVRQVAAHPLRERLVWLLMLARYRSGQASAALTEFEEARRRIAVEMGADPGPALRALHERILRQDPGLLLAEPALVS</sequence>
<dbReference type="KEGG" id="smao:CAG99_27345"/>
<dbReference type="PANTHER" id="PTHR35807">
    <property type="entry name" value="TRANSCRIPTIONAL REGULATOR REDD-RELATED"/>
    <property type="match status" value="1"/>
</dbReference>
<gene>
    <name evidence="8" type="ORF">CAG99_27345</name>
</gene>
<name>A0A1W7D4P5_9ACTN</name>
<dbReference type="InterPro" id="IPR036388">
    <property type="entry name" value="WH-like_DNA-bd_sf"/>
</dbReference>
<dbReference type="CDD" id="cd15831">
    <property type="entry name" value="BTAD"/>
    <property type="match status" value="1"/>
</dbReference>
<dbReference type="SMART" id="SM01043">
    <property type="entry name" value="BTAD"/>
    <property type="match status" value="1"/>
</dbReference>
<dbReference type="GO" id="GO:0000160">
    <property type="term" value="P:phosphorelay signal transduction system"/>
    <property type="evidence" value="ECO:0007669"/>
    <property type="project" value="UniProtKB-KW"/>
</dbReference>
<keyword evidence="5" id="KW-0804">Transcription</keyword>
<dbReference type="InterPro" id="IPR011990">
    <property type="entry name" value="TPR-like_helical_dom_sf"/>
</dbReference>
<dbReference type="PROSITE" id="PS51755">
    <property type="entry name" value="OMPR_PHOB"/>
    <property type="match status" value="1"/>
</dbReference>
<evidence type="ECO:0000256" key="5">
    <source>
        <dbReference type="ARBA" id="ARBA00023163"/>
    </source>
</evidence>
<evidence type="ECO:0000256" key="3">
    <source>
        <dbReference type="ARBA" id="ARBA00023015"/>
    </source>
</evidence>
<dbReference type="EMBL" id="CP021121">
    <property type="protein sequence ID" value="ARQ72051.1"/>
    <property type="molecule type" value="Genomic_DNA"/>
</dbReference>
<dbReference type="InterPro" id="IPR005158">
    <property type="entry name" value="BTAD"/>
</dbReference>
<dbReference type="Pfam" id="PF03704">
    <property type="entry name" value="BTAD"/>
    <property type="match status" value="1"/>
</dbReference>
<proteinExistence type="inferred from homology"/>
<comment type="similarity">
    <text evidence="1">Belongs to the AfsR/DnrI/RedD regulatory family.</text>
</comment>
<accession>A0A1W7D4P5</accession>
<dbReference type="AlphaFoldDB" id="A0A1W7D4P5"/>
<feature type="DNA-binding region" description="OmpR/PhoB-type" evidence="6">
    <location>
        <begin position="1"/>
        <end position="100"/>
    </location>
</feature>
<dbReference type="InterPro" id="IPR051677">
    <property type="entry name" value="AfsR-DnrI-RedD_regulator"/>
</dbReference>
<keyword evidence="3" id="KW-0805">Transcription regulation</keyword>
<dbReference type="GO" id="GO:0003677">
    <property type="term" value="F:DNA binding"/>
    <property type="evidence" value="ECO:0007669"/>
    <property type="project" value="UniProtKB-UniRule"/>
</dbReference>
<evidence type="ECO:0000256" key="6">
    <source>
        <dbReference type="PROSITE-ProRule" id="PRU01091"/>
    </source>
</evidence>
<evidence type="ECO:0000256" key="1">
    <source>
        <dbReference type="ARBA" id="ARBA00005820"/>
    </source>
</evidence>
<dbReference type="InterPro" id="IPR001867">
    <property type="entry name" value="OmpR/PhoB-type_DNA-bd"/>
</dbReference>
<organism evidence="8 9">
    <name type="scientific">Streptomyces marincola</name>
    <dbReference type="NCBI Taxonomy" id="2878388"/>
    <lineage>
        <taxon>Bacteria</taxon>
        <taxon>Bacillati</taxon>
        <taxon>Actinomycetota</taxon>
        <taxon>Actinomycetes</taxon>
        <taxon>Kitasatosporales</taxon>
        <taxon>Streptomycetaceae</taxon>
        <taxon>Streptomyces</taxon>
    </lineage>
</organism>
<dbReference type="SUPFAM" id="SSF48452">
    <property type="entry name" value="TPR-like"/>
    <property type="match status" value="1"/>
</dbReference>
<evidence type="ECO:0000259" key="7">
    <source>
        <dbReference type="PROSITE" id="PS51755"/>
    </source>
</evidence>
<evidence type="ECO:0000313" key="9">
    <source>
        <dbReference type="Proteomes" id="UP000194218"/>
    </source>
</evidence>
<dbReference type="Gene3D" id="1.25.40.10">
    <property type="entry name" value="Tetratricopeptide repeat domain"/>
    <property type="match status" value="1"/>
</dbReference>
<dbReference type="OrthoDB" id="4336084at2"/>
<evidence type="ECO:0000256" key="2">
    <source>
        <dbReference type="ARBA" id="ARBA00023012"/>
    </source>
</evidence>
<keyword evidence="4 6" id="KW-0238">DNA-binding</keyword>
<dbReference type="PANTHER" id="PTHR35807:SF1">
    <property type="entry name" value="TRANSCRIPTIONAL REGULATOR REDD"/>
    <property type="match status" value="1"/>
</dbReference>
<dbReference type="SMART" id="SM00862">
    <property type="entry name" value="Trans_reg_C"/>
    <property type="match status" value="1"/>
</dbReference>
<reference evidence="8 9" key="1">
    <citation type="submission" date="2017-05" db="EMBL/GenBank/DDBJ databases">
        <title>Complete genome sequence of Streptomyces sp. SCSIO 03032 revealed the diverse biosynthetic pathways for its bioactive secondary metabolites.</title>
        <authorList>
            <person name="Ma L."/>
            <person name="Zhu Y."/>
            <person name="Zhang W."/>
            <person name="Zhang G."/>
            <person name="Tian X."/>
            <person name="Zhang S."/>
            <person name="Zhang C."/>
        </authorList>
    </citation>
    <scope>NUCLEOTIDE SEQUENCE [LARGE SCALE GENOMIC DNA]</scope>
    <source>
        <strain evidence="8 9">SCSIO 03032</strain>
    </source>
</reference>
<dbReference type="SUPFAM" id="SSF46894">
    <property type="entry name" value="C-terminal effector domain of the bipartite response regulators"/>
    <property type="match status" value="1"/>
</dbReference>
<evidence type="ECO:0000256" key="4">
    <source>
        <dbReference type="ARBA" id="ARBA00023125"/>
    </source>
</evidence>
<dbReference type="GO" id="GO:0006355">
    <property type="term" value="P:regulation of DNA-templated transcription"/>
    <property type="evidence" value="ECO:0007669"/>
    <property type="project" value="InterPro"/>
</dbReference>
<evidence type="ECO:0000313" key="8">
    <source>
        <dbReference type="EMBL" id="ARQ72051.1"/>
    </source>
</evidence>
<dbReference type="RefSeq" id="WP_086161883.1">
    <property type="nucleotide sequence ID" value="NZ_CP021121.1"/>
</dbReference>
<dbReference type="Gene3D" id="1.10.10.10">
    <property type="entry name" value="Winged helix-like DNA-binding domain superfamily/Winged helix DNA-binding domain"/>
    <property type="match status" value="1"/>
</dbReference>
<protein>
    <recommendedName>
        <fullName evidence="7">OmpR/PhoB-type domain-containing protein</fullName>
    </recommendedName>
</protein>
<feature type="domain" description="OmpR/PhoB-type" evidence="7">
    <location>
        <begin position="1"/>
        <end position="100"/>
    </location>
</feature>
<dbReference type="InterPro" id="IPR016032">
    <property type="entry name" value="Sig_transdc_resp-reg_C-effctor"/>
</dbReference>